<dbReference type="Pfam" id="PF13561">
    <property type="entry name" value="adh_short_C2"/>
    <property type="match status" value="1"/>
</dbReference>
<dbReference type="Gene3D" id="3.40.50.720">
    <property type="entry name" value="NAD(P)-binding Rossmann-like Domain"/>
    <property type="match status" value="1"/>
</dbReference>
<proteinExistence type="predicted"/>
<evidence type="ECO:0000313" key="2">
    <source>
        <dbReference type="EMBL" id="MEW9804998.1"/>
    </source>
</evidence>
<dbReference type="EMBL" id="JBFOCI010000001">
    <property type="protein sequence ID" value="MEW9804998.1"/>
    <property type="molecule type" value="Genomic_DNA"/>
</dbReference>
<evidence type="ECO:0000256" key="1">
    <source>
        <dbReference type="SAM" id="MobiDB-lite"/>
    </source>
</evidence>
<dbReference type="SUPFAM" id="SSF51735">
    <property type="entry name" value="NAD(P)-binding Rossmann-fold domains"/>
    <property type="match status" value="1"/>
</dbReference>
<sequence length="92" mass="10306">MGRFVTAEEIAESVLFLASERSAFMTGQTSVVDGGESLDSRSTNSERQSQPHKHRTHGINSIWQRFCLRAAGSIALRRAEQTRSAARPYRPR</sequence>
<accession>A0ABV3QVJ8</accession>
<evidence type="ECO:0000313" key="3">
    <source>
        <dbReference type="Proteomes" id="UP001556196"/>
    </source>
</evidence>
<protein>
    <submittedName>
        <fullName evidence="2">SDR family oxidoreductase</fullName>
    </submittedName>
</protein>
<dbReference type="RefSeq" id="WP_367722050.1">
    <property type="nucleotide sequence ID" value="NZ_JBFOCI010000001.1"/>
</dbReference>
<dbReference type="InterPro" id="IPR002347">
    <property type="entry name" value="SDR_fam"/>
</dbReference>
<gene>
    <name evidence="2" type="ORF">ABUE31_03250</name>
</gene>
<feature type="region of interest" description="Disordered" evidence="1">
    <location>
        <begin position="28"/>
        <end position="56"/>
    </location>
</feature>
<comment type="caution">
    <text evidence="2">The sequence shown here is derived from an EMBL/GenBank/DDBJ whole genome shotgun (WGS) entry which is preliminary data.</text>
</comment>
<organism evidence="2 3">
    <name type="scientific">Mesorhizobium marinum</name>
    <dbReference type="NCBI Taxonomy" id="3228790"/>
    <lineage>
        <taxon>Bacteria</taxon>
        <taxon>Pseudomonadati</taxon>
        <taxon>Pseudomonadota</taxon>
        <taxon>Alphaproteobacteria</taxon>
        <taxon>Hyphomicrobiales</taxon>
        <taxon>Phyllobacteriaceae</taxon>
        <taxon>Mesorhizobium</taxon>
    </lineage>
</organism>
<reference evidence="2 3" key="1">
    <citation type="submission" date="2024-06" db="EMBL/GenBank/DDBJ databases">
        <authorList>
            <person name="Tuo L."/>
        </authorList>
    </citation>
    <scope>NUCLEOTIDE SEQUENCE [LARGE SCALE GENOMIC DNA]</scope>
    <source>
        <strain evidence="2 3">ZMM04-5</strain>
    </source>
</reference>
<name>A0ABV3QVJ8_9HYPH</name>
<dbReference type="InterPro" id="IPR036291">
    <property type="entry name" value="NAD(P)-bd_dom_sf"/>
</dbReference>
<keyword evidence="3" id="KW-1185">Reference proteome</keyword>
<dbReference type="Proteomes" id="UP001556196">
    <property type="component" value="Unassembled WGS sequence"/>
</dbReference>